<keyword evidence="3" id="KW-1185">Reference proteome</keyword>
<evidence type="ECO:0000313" key="3">
    <source>
        <dbReference type="Proteomes" id="UP000325081"/>
    </source>
</evidence>
<sequence>MYVFLQLILPLLMNDFFSNNVSEVRCFPGDICIKNHMRVLRVKLEGSVLNVTIKRLTSAYLIQRSMESMLLCMQGLWLNELLNRLKAIFGSWTRGLLCPAPAELGRPAIHPLDHEVGHRRTLSRPHQILPAKKLIAGDPIRLHIIVVHEHVSPRVSPRPLAPREHPSRENCCHPSRRVGPVPPRPVHKDNIPIDLVHLVGQVVEPQTALREEQILHGPALVAGRLPRGPHELGGVGQPRRILHVVGLDVRVALLHVGRVVPVLVDEDGSARMVEGPPEEGLVGEAEDEEAARGGGALADGVGHLAGVRVGHAVGGGGVG</sequence>
<dbReference type="EMBL" id="BKCP01007515">
    <property type="protein sequence ID" value="GER46420.1"/>
    <property type="molecule type" value="Genomic_DNA"/>
</dbReference>
<accession>A0A5A7QMN2</accession>
<feature type="compositionally biased region" description="Basic and acidic residues" evidence="1">
    <location>
        <begin position="161"/>
        <end position="171"/>
    </location>
</feature>
<organism evidence="2 3">
    <name type="scientific">Striga asiatica</name>
    <name type="common">Asiatic witchweed</name>
    <name type="synonym">Buchnera asiatica</name>
    <dbReference type="NCBI Taxonomy" id="4170"/>
    <lineage>
        <taxon>Eukaryota</taxon>
        <taxon>Viridiplantae</taxon>
        <taxon>Streptophyta</taxon>
        <taxon>Embryophyta</taxon>
        <taxon>Tracheophyta</taxon>
        <taxon>Spermatophyta</taxon>
        <taxon>Magnoliopsida</taxon>
        <taxon>eudicotyledons</taxon>
        <taxon>Gunneridae</taxon>
        <taxon>Pentapetalae</taxon>
        <taxon>asterids</taxon>
        <taxon>lamiids</taxon>
        <taxon>Lamiales</taxon>
        <taxon>Orobanchaceae</taxon>
        <taxon>Buchnereae</taxon>
        <taxon>Striga</taxon>
    </lineage>
</organism>
<dbReference type="AlphaFoldDB" id="A0A5A7QMN2"/>
<protein>
    <submittedName>
        <fullName evidence="2">Transcriptional regulator</fullName>
    </submittedName>
</protein>
<evidence type="ECO:0000313" key="2">
    <source>
        <dbReference type="EMBL" id="GER46420.1"/>
    </source>
</evidence>
<reference evidence="3" key="1">
    <citation type="journal article" date="2019" name="Curr. Biol.">
        <title>Genome Sequence of Striga asiatica Provides Insight into the Evolution of Plant Parasitism.</title>
        <authorList>
            <person name="Yoshida S."/>
            <person name="Kim S."/>
            <person name="Wafula E.K."/>
            <person name="Tanskanen J."/>
            <person name="Kim Y.M."/>
            <person name="Honaas L."/>
            <person name="Yang Z."/>
            <person name="Spallek T."/>
            <person name="Conn C.E."/>
            <person name="Ichihashi Y."/>
            <person name="Cheong K."/>
            <person name="Cui S."/>
            <person name="Der J.P."/>
            <person name="Gundlach H."/>
            <person name="Jiao Y."/>
            <person name="Hori C."/>
            <person name="Ishida J.K."/>
            <person name="Kasahara H."/>
            <person name="Kiba T."/>
            <person name="Kim M.S."/>
            <person name="Koo N."/>
            <person name="Laohavisit A."/>
            <person name="Lee Y.H."/>
            <person name="Lumba S."/>
            <person name="McCourt P."/>
            <person name="Mortimer J.C."/>
            <person name="Mutuku J.M."/>
            <person name="Nomura T."/>
            <person name="Sasaki-Sekimoto Y."/>
            <person name="Seto Y."/>
            <person name="Wang Y."/>
            <person name="Wakatake T."/>
            <person name="Sakakibara H."/>
            <person name="Demura T."/>
            <person name="Yamaguchi S."/>
            <person name="Yoneyama K."/>
            <person name="Manabe R.I."/>
            <person name="Nelson D.C."/>
            <person name="Schulman A.H."/>
            <person name="Timko M.P."/>
            <person name="dePamphilis C.W."/>
            <person name="Choi D."/>
            <person name="Shirasu K."/>
        </authorList>
    </citation>
    <scope>NUCLEOTIDE SEQUENCE [LARGE SCALE GENOMIC DNA]</scope>
    <source>
        <strain evidence="3">cv. UVA1</strain>
    </source>
</reference>
<comment type="caution">
    <text evidence="2">The sequence shown here is derived from an EMBL/GenBank/DDBJ whole genome shotgun (WGS) entry which is preliminary data.</text>
</comment>
<dbReference type="Proteomes" id="UP000325081">
    <property type="component" value="Unassembled WGS sequence"/>
</dbReference>
<feature type="region of interest" description="Disordered" evidence="1">
    <location>
        <begin position="155"/>
        <end position="185"/>
    </location>
</feature>
<name>A0A5A7QMN2_STRAF</name>
<evidence type="ECO:0000256" key="1">
    <source>
        <dbReference type="SAM" id="MobiDB-lite"/>
    </source>
</evidence>
<gene>
    <name evidence="2" type="ORF">STAS_23459</name>
</gene>
<dbReference type="OrthoDB" id="1709556at2759"/>
<proteinExistence type="predicted"/>